<protein>
    <recommendedName>
        <fullName evidence="2">Trypsin-co-occurring domain-containing protein</fullName>
    </recommendedName>
</protein>
<feature type="domain" description="Trypsin-co-occurring" evidence="2">
    <location>
        <begin position="15"/>
        <end position="111"/>
    </location>
</feature>
<sequence length="142" mass="14460">MPLSEGQAVYTVDVPLGSGGEIVRVQVNDAGEDIVRVGRGSRTVARAEQSLEQMLDVVRPVADAFVGRCRGMLQPPDEATLAFGMSLSADAKVLVAGSSAEANFSVSLTWHSSPAGTDAVPEAAPGPESAGRGPEVGPASEG</sequence>
<evidence type="ECO:0000313" key="3">
    <source>
        <dbReference type="EMBL" id="TWF85739.1"/>
    </source>
</evidence>
<dbReference type="Proteomes" id="UP000316603">
    <property type="component" value="Unassembled WGS sequence"/>
</dbReference>
<dbReference type="EMBL" id="VIWV01000001">
    <property type="protein sequence ID" value="TWF85739.1"/>
    <property type="molecule type" value="Genomic_DNA"/>
</dbReference>
<evidence type="ECO:0000313" key="4">
    <source>
        <dbReference type="Proteomes" id="UP000316603"/>
    </source>
</evidence>
<organism evidence="3 4">
    <name type="scientific">Streptomyces capillispiralis</name>
    <dbReference type="NCBI Taxonomy" id="68182"/>
    <lineage>
        <taxon>Bacteria</taxon>
        <taxon>Bacillati</taxon>
        <taxon>Actinomycetota</taxon>
        <taxon>Actinomycetes</taxon>
        <taxon>Kitasatosporales</taxon>
        <taxon>Streptomycetaceae</taxon>
        <taxon>Streptomyces</taxon>
    </lineage>
</organism>
<dbReference type="Pfam" id="PF19493">
    <property type="entry name" value="Trypco1"/>
    <property type="match status" value="1"/>
</dbReference>
<reference evidence="3 4" key="1">
    <citation type="submission" date="2019-06" db="EMBL/GenBank/DDBJ databases">
        <title>Sequencing the genomes of 1000 actinobacteria strains.</title>
        <authorList>
            <person name="Klenk H.-P."/>
        </authorList>
    </citation>
    <scope>NUCLEOTIDE SEQUENCE [LARGE SCALE GENOMIC DNA]</scope>
    <source>
        <strain evidence="3 4">DSM 41695</strain>
    </source>
</reference>
<proteinExistence type="predicted"/>
<gene>
    <name evidence="3" type="ORF">FHX78_112692</name>
</gene>
<evidence type="ECO:0000259" key="2">
    <source>
        <dbReference type="Pfam" id="PF19493"/>
    </source>
</evidence>
<name>A0A561TF42_9ACTN</name>
<dbReference type="NCBIfam" id="NF041216">
    <property type="entry name" value="CU044_2847_fam"/>
    <property type="match status" value="1"/>
</dbReference>
<accession>A0A561TF42</accession>
<keyword evidence="4" id="KW-1185">Reference proteome</keyword>
<evidence type="ECO:0000256" key="1">
    <source>
        <dbReference type="SAM" id="MobiDB-lite"/>
    </source>
</evidence>
<dbReference type="AlphaFoldDB" id="A0A561TF42"/>
<comment type="caution">
    <text evidence="3">The sequence shown here is derived from an EMBL/GenBank/DDBJ whole genome shotgun (WGS) entry which is preliminary data.</text>
</comment>
<dbReference type="InterPro" id="IPR045794">
    <property type="entry name" value="Trypco1"/>
</dbReference>
<feature type="region of interest" description="Disordered" evidence="1">
    <location>
        <begin position="111"/>
        <end position="142"/>
    </location>
</feature>